<dbReference type="GO" id="GO:0019634">
    <property type="term" value="P:organic phosphonate metabolic process"/>
    <property type="evidence" value="ECO:0007669"/>
    <property type="project" value="InterPro"/>
</dbReference>
<keyword evidence="2" id="KW-1185">Reference proteome</keyword>
<keyword evidence="1" id="KW-0456">Lyase</keyword>
<sequence>MTKKEITTILARATKEEAVKIAAPVREAYPVQIMKQPQKTLVMVKVRESIQRSLFYLGEVLACECMVMVNGVKGSSILAGDDFDKVLAAAVIDAALNGQVKESAGILTKLEGLRKAQEKSRAKQNARILKSKVNFQVMGEA</sequence>
<reference evidence="1" key="1">
    <citation type="submission" date="2021-06" db="EMBL/GenBank/DDBJ databases">
        <title>Description of novel taxa of the family Lachnospiraceae.</title>
        <authorList>
            <person name="Chaplin A.V."/>
            <person name="Sokolova S.R."/>
            <person name="Pikina A.P."/>
            <person name="Korzhanova M."/>
            <person name="Belova V."/>
            <person name="Korostin D."/>
            <person name="Efimov B.A."/>
        </authorList>
    </citation>
    <scope>NUCLEOTIDE SEQUENCE</scope>
    <source>
        <strain evidence="1">ASD5720</strain>
    </source>
</reference>
<dbReference type="EMBL" id="JAHQCW010000007">
    <property type="protein sequence ID" value="MBU9736185.1"/>
    <property type="molecule type" value="Genomic_DNA"/>
</dbReference>
<evidence type="ECO:0000313" key="2">
    <source>
        <dbReference type="Proteomes" id="UP000712157"/>
    </source>
</evidence>
<proteinExistence type="predicted"/>
<organism evidence="1 2">
    <name type="scientific">Diplocloster agilis</name>
    <dbReference type="NCBI Taxonomy" id="2850323"/>
    <lineage>
        <taxon>Bacteria</taxon>
        <taxon>Bacillati</taxon>
        <taxon>Bacillota</taxon>
        <taxon>Clostridia</taxon>
        <taxon>Lachnospirales</taxon>
        <taxon>Lachnospiraceae</taxon>
        <taxon>Diplocloster</taxon>
    </lineage>
</organism>
<accession>A0A949NHH5</accession>
<dbReference type="Pfam" id="PF06754">
    <property type="entry name" value="PhnG"/>
    <property type="match status" value="1"/>
</dbReference>
<name>A0A949NHH5_9FIRM</name>
<dbReference type="InterPro" id="IPR009609">
    <property type="entry name" value="Phosphonate_metab_PhnG"/>
</dbReference>
<evidence type="ECO:0000313" key="1">
    <source>
        <dbReference type="EMBL" id="MBU9736185.1"/>
    </source>
</evidence>
<dbReference type="RefSeq" id="WP_238721103.1">
    <property type="nucleotide sequence ID" value="NZ_JAHQCW010000007.1"/>
</dbReference>
<protein>
    <submittedName>
        <fullName evidence="1">Phosphonate C-P lyase system protein PhnG</fullName>
    </submittedName>
</protein>
<dbReference type="AlphaFoldDB" id="A0A949NHH5"/>
<comment type="caution">
    <text evidence="1">The sequence shown here is derived from an EMBL/GenBank/DDBJ whole genome shotgun (WGS) entry which is preliminary data.</text>
</comment>
<dbReference type="GO" id="GO:0016829">
    <property type="term" value="F:lyase activity"/>
    <property type="evidence" value="ECO:0007669"/>
    <property type="project" value="UniProtKB-KW"/>
</dbReference>
<dbReference type="NCBIfam" id="TIGR03293">
    <property type="entry name" value="PhnG_redo"/>
    <property type="match status" value="1"/>
</dbReference>
<dbReference type="GO" id="GO:0015716">
    <property type="term" value="P:organic phosphonate transport"/>
    <property type="evidence" value="ECO:0007669"/>
    <property type="project" value="InterPro"/>
</dbReference>
<dbReference type="Proteomes" id="UP000712157">
    <property type="component" value="Unassembled WGS sequence"/>
</dbReference>
<gene>
    <name evidence="1" type="primary">phnG</name>
    <name evidence="1" type="ORF">KTH89_06515</name>
</gene>